<comment type="caution">
    <text evidence="2">The sequence shown here is derived from an EMBL/GenBank/DDBJ whole genome shotgun (WGS) entry which is preliminary data.</text>
</comment>
<protein>
    <submittedName>
        <fullName evidence="2">Uncharacterized protein</fullName>
    </submittedName>
</protein>
<gene>
    <name evidence="2" type="ORF">BGZ95_008014</name>
</gene>
<name>A0AAD4GZ84_9FUNG</name>
<sequence length="130" mass="14842">MDLPSLDVTSLQQYGSELLDAMALHNATSKSKSMLETNRSQTTLLQVGVEEFEFAIQAFVEMREDPAPIMNTRSTHDFGMDCLYDLEYHKTVQLHRHSVQTRSSEKQVSEQPTKDHNDIQKKGRKSSIAR</sequence>
<evidence type="ECO:0000256" key="1">
    <source>
        <dbReference type="SAM" id="MobiDB-lite"/>
    </source>
</evidence>
<organism evidence="2 3">
    <name type="scientific">Linnemannia exigua</name>
    <dbReference type="NCBI Taxonomy" id="604196"/>
    <lineage>
        <taxon>Eukaryota</taxon>
        <taxon>Fungi</taxon>
        <taxon>Fungi incertae sedis</taxon>
        <taxon>Mucoromycota</taxon>
        <taxon>Mortierellomycotina</taxon>
        <taxon>Mortierellomycetes</taxon>
        <taxon>Mortierellales</taxon>
        <taxon>Mortierellaceae</taxon>
        <taxon>Linnemannia</taxon>
    </lineage>
</organism>
<accession>A0AAD4GZ84</accession>
<proteinExistence type="predicted"/>
<evidence type="ECO:0000313" key="3">
    <source>
        <dbReference type="Proteomes" id="UP001194580"/>
    </source>
</evidence>
<dbReference type="EMBL" id="JAAAIL010004043">
    <property type="protein sequence ID" value="KAG0248536.1"/>
    <property type="molecule type" value="Genomic_DNA"/>
</dbReference>
<feature type="compositionally biased region" description="Basic and acidic residues" evidence="1">
    <location>
        <begin position="103"/>
        <end position="121"/>
    </location>
</feature>
<dbReference type="AlphaFoldDB" id="A0AAD4GZ84"/>
<evidence type="ECO:0000313" key="2">
    <source>
        <dbReference type="EMBL" id="KAG0248536.1"/>
    </source>
</evidence>
<dbReference type="Proteomes" id="UP001194580">
    <property type="component" value="Unassembled WGS sequence"/>
</dbReference>
<keyword evidence="3" id="KW-1185">Reference proteome</keyword>
<reference evidence="2" key="1">
    <citation type="journal article" date="2020" name="Fungal Divers.">
        <title>Resolving the Mortierellaceae phylogeny through synthesis of multi-gene phylogenetics and phylogenomics.</title>
        <authorList>
            <person name="Vandepol N."/>
            <person name="Liber J."/>
            <person name="Desiro A."/>
            <person name="Na H."/>
            <person name="Kennedy M."/>
            <person name="Barry K."/>
            <person name="Grigoriev I.V."/>
            <person name="Miller A.N."/>
            <person name="O'Donnell K."/>
            <person name="Stajich J.E."/>
            <person name="Bonito G."/>
        </authorList>
    </citation>
    <scope>NUCLEOTIDE SEQUENCE</scope>
    <source>
        <strain evidence="2">NRRL 28262</strain>
    </source>
</reference>
<feature type="region of interest" description="Disordered" evidence="1">
    <location>
        <begin position="95"/>
        <end position="130"/>
    </location>
</feature>